<dbReference type="PANTHER" id="PTHR34218">
    <property type="entry name" value="PEPTIDASE S45 PENICILLIN AMIDASE"/>
    <property type="match status" value="1"/>
</dbReference>
<keyword evidence="2 6" id="KW-0378">Hydrolase</keyword>
<comment type="similarity">
    <text evidence="1">Belongs to the peptidase S45 family.</text>
</comment>
<name>A0A7W0HLV7_9BACT</name>
<feature type="binding site" evidence="5">
    <location>
        <position position="281"/>
    </location>
    <ligand>
        <name>Ca(2+)</name>
        <dbReference type="ChEBI" id="CHEBI:29108"/>
    </ligand>
</feature>
<dbReference type="PANTHER" id="PTHR34218:SF4">
    <property type="entry name" value="ACYL-HOMOSERINE LACTONE ACYLASE QUIP"/>
    <property type="match status" value="1"/>
</dbReference>
<dbReference type="InterPro" id="IPR043146">
    <property type="entry name" value="Penicillin_amidase_N_B-knob"/>
</dbReference>
<dbReference type="Gene3D" id="3.60.20.10">
    <property type="entry name" value="Glutamine Phosphoribosylpyrophosphate, subunit 1, domain 1"/>
    <property type="match status" value="1"/>
</dbReference>
<dbReference type="InterPro" id="IPR014395">
    <property type="entry name" value="Pen/GL7ACA/AHL_acylase"/>
</dbReference>
<dbReference type="RefSeq" id="WP_181552322.1">
    <property type="nucleotide sequence ID" value="NZ_JACDUS010000011.1"/>
</dbReference>
<organism evidence="6 7">
    <name type="scientific">Desulfosalsimonas propionicica</name>
    <dbReference type="NCBI Taxonomy" id="332175"/>
    <lineage>
        <taxon>Bacteria</taxon>
        <taxon>Pseudomonadati</taxon>
        <taxon>Thermodesulfobacteriota</taxon>
        <taxon>Desulfobacteria</taxon>
        <taxon>Desulfobacterales</taxon>
        <taxon>Desulfosalsimonadaceae</taxon>
        <taxon>Desulfosalsimonas</taxon>
    </lineage>
</organism>
<evidence type="ECO:0000256" key="3">
    <source>
        <dbReference type="ARBA" id="ARBA00023145"/>
    </source>
</evidence>
<dbReference type="GO" id="GO:0046872">
    <property type="term" value="F:metal ion binding"/>
    <property type="evidence" value="ECO:0007669"/>
    <property type="project" value="UniProtKB-KW"/>
</dbReference>
<dbReference type="SUPFAM" id="SSF56235">
    <property type="entry name" value="N-terminal nucleophile aminohydrolases (Ntn hydrolases)"/>
    <property type="match status" value="1"/>
</dbReference>
<evidence type="ECO:0000256" key="4">
    <source>
        <dbReference type="PIRSR" id="PIRSR001227-1"/>
    </source>
</evidence>
<dbReference type="AlphaFoldDB" id="A0A7W0HLV7"/>
<keyword evidence="7" id="KW-1185">Reference proteome</keyword>
<proteinExistence type="inferred from homology"/>
<comment type="cofactor">
    <cofactor evidence="5">
        <name>Ca(2+)</name>
        <dbReference type="ChEBI" id="CHEBI:29108"/>
    </cofactor>
    <text evidence="5">Binds 1 Ca(2+) ion per dimer.</text>
</comment>
<dbReference type="Proteomes" id="UP000525298">
    <property type="component" value="Unassembled WGS sequence"/>
</dbReference>
<dbReference type="GO" id="GO:0008953">
    <property type="term" value="F:penicillin amidase activity"/>
    <property type="evidence" value="ECO:0007669"/>
    <property type="project" value="UniProtKB-EC"/>
</dbReference>
<sequence>MDDSGKIWRDQNGVCHIGGADKPEAFRLMGYAHAKDRGMQMLVMRILGQGRASEILDSSDEMLSVDKFFRRMNWAGTVAEEVGKLTAEAKELNEAYCQGVNAAFSEKIPWECRLFGYKPEPWRVEDSILFLRMIGYLTLAQSQGEMERLLIEMVQAGMDRERLNELFPGILGGMDMDLMKKVRLEERLVPPASLWNIAAPVMMASNSWVVSGEKTASGKPILANDPHLEINRLPNVWYEVVMKAGDRHGIGATMPGVAGLLIGKTPELAWGATYPFSDCTDSWIEKCKDGAYFREPDEWVPFQAREEIVKRKKKDPVKVTFYENSHGTLEGDPNEEGYYLATAWAPGSAGAATNNKFVEIFDAKTVEQGMKLLGELEVSFDWVIVDTRGNIGYQMSGLVPKRRDGISGFVALPGWKPENAWQGFEKPEDLPRSYNPECGYFVAANQDKNEYGEADPTNVGMGAYRSDRIAQVLAANDRLTREDMYRLQFDVYSIQAKEFMKILAPLLPDSREAEILKNWNFEYDADSKGAFIFEEFYRNLYREVFGKNGFGSDAVDYMYEHTGVFTDFYLNFDRILLSAQSAWFGGRTREEIYRRAVEDALTNPPKKWGETRKVLLKNIVFDAKMPKFFGFDRGPITLVGGRATPHQGQIYESGGRQTTFAPSYRMVIDMAEAEVYTNMAGGPSDRRFSKWYCSDLENWQLGQYKKISVTPDQTYISFK</sequence>
<dbReference type="Gene3D" id="1.10.1400.10">
    <property type="match status" value="1"/>
</dbReference>
<dbReference type="InterPro" id="IPR029055">
    <property type="entry name" value="Ntn_hydrolases_N"/>
</dbReference>
<dbReference type="Pfam" id="PF01804">
    <property type="entry name" value="Penicil_amidase"/>
    <property type="match status" value="1"/>
</dbReference>
<dbReference type="PIRSF" id="PIRSF001227">
    <property type="entry name" value="Pen_acylase"/>
    <property type="match status" value="1"/>
</dbReference>
<evidence type="ECO:0000256" key="5">
    <source>
        <dbReference type="PIRSR" id="PIRSR001227-2"/>
    </source>
</evidence>
<feature type="binding site" evidence="5">
    <location>
        <position position="145"/>
    </location>
    <ligand>
        <name>Ca(2+)</name>
        <dbReference type="ChEBI" id="CHEBI:29108"/>
    </ligand>
</feature>
<gene>
    <name evidence="6" type="ORF">HNR65_003047</name>
</gene>
<comment type="caution">
    <text evidence="6">The sequence shown here is derived from an EMBL/GenBank/DDBJ whole genome shotgun (WGS) entry which is preliminary data.</text>
</comment>
<dbReference type="GO" id="GO:0017000">
    <property type="term" value="P:antibiotic biosynthetic process"/>
    <property type="evidence" value="ECO:0007669"/>
    <property type="project" value="InterPro"/>
</dbReference>
<reference evidence="6 7" key="1">
    <citation type="submission" date="2020-07" db="EMBL/GenBank/DDBJ databases">
        <title>Genomic Encyclopedia of Type Strains, Phase IV (KMG-IV): sequencing the most valuable type-strain genomes for metagenomic binning, comparative biology and taxonomic classification.</title>
        <authorList>
            <person name="Goeker M."/>
        </authorList>
    </citation>
    <scope>NUCLEOTIDE SEQUENCE [LARGE SCALE GENOMIC DNA]</scope>
    <source>
        <strain evidence="6 7">DSM 17721</strain>
    </source>
</reference>
<keyword evidence="5" id="KW-0106">Calcium</keyword>
<dbReference type="CDD" id="cd03747">
    <property type="entry name" value="Ntn_PGA_like"/>
    <property type="match status" value="1"/>
</dbReference>
<dbReference type="InterPro" id="IPR043147">
    <property type="entry name" value="Penicillin_amidase_A-knob"/>
</dbReference>
<keyword evidence="5" id="KW-0479">Metal-binding</keyword>
<feature type="binding site" evidence="5">
    <location>
        <position position="278"/>
    </location>
    <ligand>
        <name>Ca(2+)</name>
        <dbReference type="ChEBI" id="CHEBI:29108"/>
    </ligand>
</feature>
<evidence type="ECO:0000313" key="7">
    <source>
        <dbReference type="Proteomes" id="UP000525298"/>
    </source>
</evidence>
<evidence type="ECO:0000256" key="1">
    <source>
        <dbReference type="ARBA" id="ARBA00006586"/>
    </source>
</evidence>
<accession>A0A7W0HLV7</accession>
<dbReference type="Gene3D" id="2.30.120.10">
    <property type="match status" value="1"/>
</dbReference>
<feature type="active site" description="Nucleophile" evidence="4">
    <location>
        <position position="205"/>
    </location>
</feature>
<dbReference type="EMBL" id="JACDUS010000011">
    <property type="protein sequence ID" value="MBA2882693.1"/>
    <property type="molecule type" value="Genomic_DNA"/>
</dbReference>
<keyword evidence="3" id="KW-0865">Zymogen</keyword>
<dbReference type="Gene3D" id="1.10.439.10">
    <property type="entry name" value="Penicillin Amidohydrolase, domain 1"/>
    <property type="match status" value="1"/>
</dbReference>
<dbReference type="EC" id="3.5.1.11" evidence="6"/>
<dbReference type="InterPro" id="IPR023343">
    <property type="entry name" value="Penicillin_amidase_dom1"/>
</dbReference>
<evidence type="ECO:0000256" key="2">
    <source>
        <dbReference type="ARBA" id="ARBA00022801"/>
    </source>
</evidence>
<feature type="binding site" evidence="5">
    <location>
        <position position="455"/>
    </location>
    <ligand>
        <name>Ca(2+)</name>
        <dbReference type="ChEBI" id="CHEBI:29108"/>
    </ligand>
</feature>
<dbReference type="InterPro" id="IPR002692">
    <property type="entry name" value="S45"/>
</dbReference>
<protein>
    <submittedName>
        <fullName evidence="6">Penicillin amidase</fullName>
        <ecNumber evidence="6">3.5.1.11</ecNumber>
    </submittedName>
</protein>
<evidence type="ECO:0000313" key="6">
    <source>
        <dbReference type="EMBL" id="MBA2882693.1"/>
    </source>
</evidence>